<proteinExistence type="predicted"/>
<evidence type="ECO:0000313" key="4">
    <source>
        <dbReference type="Proteomes" id="UP001213000"/>
    </source>
</evidence>
<dbReference type="Gene3D" id="1.10.340.70">
    <property type="match status" value="1"/>
</dbReference>
<evidence type="ECO:0000313" key="3">
    <source>
        <dbReference type="EMBL" id="KAJ3566752.1"/>
    </source>
</evidence>
<feature type="compositionally biased region" description="Low complexity" evidence="1">
    <location>
        <begin position="45"/>
        <end position="60"/>
    </location>
</feature>
<feature type="region of interest" description="Disordered" evidence="1">
    <location>
        <begin position="38"/>
        <end position="87"/>
    </location>
</feature>
<dbReference type="Proteomes" id="UP001213000">
    <property type="component" value="Unassembled WGS sequence"/>
</dbReference>
<dbReference type="AlphaFoldDB" id="A0AAD5YQL5"/>
<dbReference type="Pfam" id="PF17921">
    <property type="entry name" value="Integrase_H2C2"/>
    <property type="match status" value="1"/>
</dbReference>
<feature type="compositionally biased region" description="Low complexity" evidence="1">
    <location>
        <begin position="593"/>
        <end position="624"/>
    </location>
</feature>
<comment type="caution">
    <text evidence="3">The sequence shown here is derived from an EMBL/GenBank/DDBJ whole genome shotgun (WGS) entry which is preliminary data.</text>
</comment>
<evidence type="ECO:0000259" key="2">
    <source>
        <dbReference type="Pfam" id="PF17921"/>
    </source>
</evidence>
<gene>
    <name evidence="3" type="ORF">NP233_g6803</name>
</gene>
<dbReference type="EMBL" id="JANIEX010000463">
    <property type="protein sequence ID" value="KAJ3566752.1"/>
    <property type="molecule type" value="Genomic_DNA"/>
</dbReference>
<name>A0AAD5YQL5_9AGAR</name>
<reference evidence="3" key="1">
    <citation type="submission" date="2022-07" db="EMBL/GenBank/DDBJ databases">
        <title>Genome Sequence of Leucocoprinus birnbaumii.</title>
        <authorList>
            <person name="Buettner E."/>
        </authorList>
    </citation>
    <scope>NUCLEOTIDE SEQUENCE</scope>
    <source>
        <strain evidence="3">VT141</strain>
    </source>
</reference>
<accession>A0AAD5YQL5</accession>
<evidence type="ECO:0000256" key="1">
    <source>
        <dbReference type="SAM" id="MobiDB-lite"/>
    </source>
</evidence>
<dbReference type="InterPro" id="IPR041588">
    <property type="entry name" value="Integrase_H2C2"/>
</dbReference>
<protein>
    <recommendedName>
        <fullName evidence="2">Integrase zinc-binding domain-containing protein</fullName>
    </recommendedName>
</protein>
<keyword evidence="4" id="KW-1185">Reference proteome</keyword>
<organism evidence="3 4">
    <name type="scientific">Leucocoprinus birnbaumii</name>
    <dbReference type="NCBI Taxonomy" id="56174"/>
    <lineage>
        <taxon>Eukaryota</taxon>
        <taxon>Fungi</taxon>
        <taxon>Dikarya</taxon>
        <taxon>Basidiomycota</taxon>
        <taxon>Agaricomycotina</taxon>
        <taxon>Agaricomycetes</taxon>
        <taxon>Agaricomycetidae</taxon>
        <taxon>Agaricales</taxon>
        <taxon>Agaricineae</taxon>
        <taxon>Agaricaceae</taxon>
        <taxon>Leucocoprinus</taxon>
    </lineage>
</organism>
<feature type="region of interest" description="Disordered" evidence="1">
    <location>
        <begin position="565"/>
        <end position="649"/>
    </location>
</feature>
<feature type="domain" description="Integrase zinc-binding" evidence="2">
    <location>
        <begin position="181"/>
        <end position="230"/>
    </location>
</feature>
<sequence length="678" mass="74308">MYIAQRSGSQSAFSNLPVSIDLRNCPFQYPCFYMSPERPTNVRGSSTSKPYTRTSSSPSPSEDKNTTSQLDYPHTPEIDDDGQPGFPTRAQYQMIERGYIESLTPRRQGKALISQALFDRIWDVLHNADTVKENAQFRFWARKMFTLSKSHTVTLGTNGPRRMEQEVLLHDGLLVAVREQIYDLLCFCHGSTNHGGRDKTCALIRKHYTWVPKDLVAQFIKACPTCILKKCGHPEPDLISPRLGTSAGSPSIPAAHVSSSAVAVDEPVTKQEPIQSPLPSFRDYFNEVGEVDKNGPLQDLFPNSLPGTPLPGLHSQFLFTSEQVESSTPIDQLKQYNQLSSTSLSLPGFPMMREVSLYKGLPDGWQYQNIDYRTAHDDCIDFQRIAPILPYDPSLGRTRPRVPDIAPLFRADFEDYINYRPDEMDEGSFNLTSAMTGMSPQAEDYHAQPISPVMRDDNGELRIDPLLLALSASMRSQSVVEYPSPDAEELPLSDILRSEGEVDMNSPSPALLPGASSDIIVGGGNEIMSLPAFNLESLDSVKTFREFLSIRESLSNSFDTDIVKDGGNGLWRESNDGNESGESSPANSIRSNVSGLSLLAGGAGTASPASTTSTPITTAPVTPVDEVSNEKGGLVGGPAGRKIDEKGKGRDHVYDEDAEGVPDLNAVIQAVSICDVEY</sequence>